<evidence type="ECO:0008006" key="3">
    <source>
        <dbReference type="Google" id="ProtNLM"/>
    </source>
</evidence>
<dbReference type="Gene3D" id="3.40.50.300">
    <property type="entry name" value="P-loop containing nucleotide triphosphate hydrolases"/>
    <property type="match status" value="1"/>
</dbReference>
<proteinExistence type="predicted"/>
<evidence type="ECO:0000313" key="1">
    <source>
        <dbReference type="EMBL" id="SNX74512.1"/>
    </source>
</evidence>
<protein>
    <recommendedName>
        <fullName evidence="3">Sulfotransferase family protein</fullName>
    </recommendedName>
</protein>
<sequence>MTGGDWNCILHVGAGKCGSSSLQACLSWTPLIRGRDGRHAYCAIGPEGQVLSGRALTRAALRSPFGFVASTDFRSHRDMPGSFLAAAPALRRILWTGRRPILSCEGWNFRGPEFARHDLLRRMGLRARVVLFVRPPLGWLNSAWWQWPAWSRTHVDDWVGKNLFMVDWARQIEEWQAVPGVQRVDVHLATRDVVSCFYRLLGAPAPDSARVNGSVPAAVLRFLQRNRQEFRPDPHSSQIEFVLSRRVDFGALDPAPWILPRPLQASVLAAMAPSVARLATHLDPAEADELHGDPRWHSAEAYADRPVEPVGPPEDAGGQDALIAALIRAIAAMDARDLERLSPIWSRGRLPDRLGRLLGRPPV</sequence>
<name>A0A285D402_9RHOB</name>
<organism evidence="1 2">
    <name type="scientific">Cereibacter ovatus</name>
    <dbReference type="NCBI Taxonomy" id="439529"/>
    <lineage>
        <taxon>Bacteria</taxon>
        <taxon>Pseudomonadati</taxon>
        <taxon>Pseudomonadota</taxon>
        <taxon>Alphaproteobacteria</taxon>
        <taxon>Rhodobacterales</taxon>
        <taxon>Paracoccaceae</taxon>
        <taxon>Cereibacter</taxon>
    </lineage>
</organism>
<evidence type="ECO:0000313" key="2">
    <source>
        <dbReference type="Proteomes" id="UP000219467"/>
    </source>
</evidence>
<dbReference type="OrthoDB" id="6217368at2"/>
<dbReference type="AlphaFoldDB" id="A0A285D402"/>
<dbReference type="InterPro" id="IPR027417">
    <property type="entry name" value="P-loop_NTPase"/>
</dbReference>
<dbReference type="Proteomes" id="UP000219467">
    <property type="component" value="Unassembled WGS sequence"/>
</dbReference>
<accession>A0A285D402</accession>
<dbReference type="EMBL" id="OAOQ01000023">
    <property type="protein sequence ID" value="SNX74512.1"/>
    <property type="molecule type" value="Genomic_DNA"/>
</dbReference>
<gene>
    <name evidence="1" type="ORF">SAMN05878503_12316</name>
</gene>
<dbReference type="SUPFAM" id="SSF52540">
    <property type="entry name" value="P-loop containing nucleoside triphosphate hydrolases"/>
    <property type="match status" value="1"/>
</dbReference>
<dbReference type="RefSeq" id="WP_141400089.1">
    <property type="nucleotide sequence ID" value="NZ_OAOQ01000023.1"/>
</dbReference>
<reference evidence="2" key="1">
    <citation type="submission" date="2017-08" db="EMBL/GenBank/DDBJ databases">
        <authorList>
            <person name="Varghese N."/>
            <person name="Submissions S."/>
        </authorList>
    </citation>
    <scope>NUCLEOTIDE SEQUENCE [LARGE SCALE GENOMIC DNA]</scope>
    <source>
        <strain evidence="2">JA234</strain>
    </source>
</reference>
<keyword evidence="2" id="KW-1185">Reference proteome</keyword>